<dbReference type="EMBL" id="JACYCF010000029">
    <property type="protein sequence ID" value="KAF8749300.1"/>
    <property type="molecule type" value="Genomic_DNA"/>
</dbReference>
<sequence>MAADQFKQALNSRKEETTKAKISRFNLVVGKANPFRGLSNDMKLLLRADSLSRNNCSSQVYTYGEIVRFLKTDSDSHMGNEYVDYGQLWEAEDIRAYPFARKTAKDHGIKKPLYVHHLGTPRAVLGEDIQSHIHWISLDSEELRIIKMEEDVPDSESESEKPNVVKEEFDSECDSETGSWLANL</sequence>
<dbReference type="AlphaFoldDB" id="A0A8H7LXF6"/>
<protein>
    <submittedName>
        <fullName evidence="2">Uncharacterized protein</fullName>
    </submittedName>
</protein>
<dbReference type="Proteomes" id="UP000614334">
    <property type="component" value="Unassembled WGS sequence"/>
</dbReference>
<comment type="caution">
    <text evidence="2">The sequence shown here is derived from an EMBL/GenBank/DDBJ whole genome shotgun (WGS) entry which is preliminary data.</text>
</comment>
<gene>
    <name evidence="2" type="ORF">RHS01_10192</name>
</gene>
<name>A0A8H7LXF6_9AGAM</name>
<proteinExistence type="predicted"/>
<feature type="region of interest" description="Disordered" evidence="1">
    <location>
        <begin position="149"/>
        <end position="184"/>
    </location>
</feature>
<evidence type="ECO:0000313" key="2">
    <source>
        <dbReference type="EMBL" id="KAF8749300.1"/>
    </source>
</evidence>
<evidence type="ECO:0000313" key="3">
    <source>
        <dbReference type="Proteomes" id="UP000614334"/>
    </source>
</evidence>
<feature type="compositionally biased region" description="Basic and acidic residues" evidence="1">
    <location>
        <begin position="158"/>
        <end position="168"/>
    </location>
</feature>
<accession>A0A8H7LXF6</accession>
<reference evidence="2" key="1">
    <citation type="submission" date="2020-09" db="EMBL/GenBank/DDBJ databases">
        <title>Comparative genome analyses of four rice-infecting Rhizoctonia solani isolates reveal extensive enrichment of homogalacturonan modification genes.</title>
        <authorList>
            <person name="Lee D.-Y."/>
            <person name="Jeon J."/>
            <person name="Kim K.-T."/>
            <person name="Cheong K."/>
            <person name="Song H."/>
            <person name="Choi G."/>
            <person name="Ko J."/>
            <person name="Opiyo S.O."/>
            <person name="Zuo S."/>
            <person name="Madhav S."/>
            <person name="Lee Y.-H."/>
            <person name="Wang G.-L."/>
        </authorList>
    </citation>
    <scope>NUCLEOTIDE SEQUENCE</scope>
    <source>
        <strain evidence="2">AG1-IA B2</strain>
    </source>
</reference>
<organism evidence="2 3">
    <name type="scientific">Rhizoctonia solani</name>
    <dbReference type="NCBI Taxonomy" id="456999"/>
    <lineage>
        <taxon>Eukaryota</taxon>
        <taxon>Fungi</taxon>
        <taxon>Dikarya</taxon>
        <taxon>Basidiomycota</taxon>
        <taxon>Agaricomycotina</taxon>
        <taxon>Agaricomycetes</taxon>
        <taxon>Cantharellales</taxon>
        <taxon>Ceratobasidiaceae</taxon>
        <taxon>Rhizoctonia</taxon>
    </lineage>
</organism>
<evidence type="ECO:0000256" key="1">
    <source>
        <dbReference type="SAM" id="MobiDB-lite"/>
    </source>
</evidence>